<sequence>MENEFTGFNCFMEESSEVGKAYIDMILQQEKASALDNKTRELAYIAVLAATGIMGGLLYHVQSAKKLGASRDEVKSAILVGLPAVGLTIIDPLEAALKVFDGKSDQIL</sequence>
<name>A0A374MI93_9FIRM</name>
<dbReference type="Gene3D" id="1.20.1290.10">
    <property type="entry name" value="AhpD-like"/>
    <property type="match status" value="1"/>
</dbReference>
<feature type="domain" description="Carboxymuconolactone decarboxylase-like" evidence="2">
    <location>
        <begin position="21"/>
        <end position="87"/>
    </location>
</feature>
<evidence type="ECO:0000313" key="5">
    <source>
        <dbReference type="Proteomes" id="UP000262524"/>
    </source>
</evidence>
<dbReference type="EMBL" id="QRQO01000019">
    <property type="protein sequence ID" value="RHN13199.1"/>
    <property type="molecule type" value="Genomic_DNA"/>
</dbReference>
<dbReference type="AlphaFoldDB" id="A0A374MI93"/>
<keyword evidence="1" id="KW-0472">Membrane</keyword>
<dbReference type="RefSeq" id="WP_117983938.1">
    <property type="nucleotide sequence ID" value="NZ_QRQO01000019.1"/>
</dbReference>
<reference evidence="5 6" key="1">
    <citation type="submission" date="2018-08" db="EMBL/GenBank/DDBJ databases">
        <title>A genome reference for cultivated species of the human gut microbiota.</title>
        <authorList>
            <person name="Zou Y."/>
            <person name="Xue W."/>
            <person name="Luo G."/>
        </authorList>
    </citation>
    <scope>NUCLEOTIDE SEQUENCE [LARGE SCALE GENOMIC DNA]</scope>
    <source>
        <strain evidence="4 6">AF31-17AC</strain>
        <strain evidence="3 5">TM10-1AC</strain>
    </source>
</reference>
<dbReference type="PANTHER" id="PTHR33930">
    <property type="entry name" value="ALKYL HYDROPEROXIDE REDUCTASE AHPD"/>
    <property type="match status" value="1"/>
</dbReference>
<dbReference type="SUPFAM" id="SSF69118">
    <property type="entry name" value="AhpD-like"/>
    <property type="match status" value="1"/>
</dbReference>
<evidence type="ECO:0000259" key="2">
    <source>
        <dbReference type="Pfam" id="PF02627"/>
    </source>
</evidence>
<feature type="transmembrane region" description="Helical" evidence="1">
    <location>
        <begin position="42"/>
        <end position="61"/>
    </location>
</feature>
<evidence type="ECO:0000313" key="3">
    <source>
        <dbReference type="EMBL" id="RGI71156.1"/>
    </source>
</evidence>
<keyword evidence="1" id="KW-0812">Transmembrane</keyword>
<dbReference type="EMBL" id="QSOE01000326">
    <property type="protein sequence ID" value="RGI71156.1"/>
    <property type="molecule type" value="Genomic_DNA"/>
</dbReference>
<gene>
    <name evidence="4" type="ORF">DWZ29_07985</name>
    <name evidence="3" type="ORF">DXD91_17145</name>
</gene>
<accession>A0A374MI93</accession>
<dbReference type="Pfam" id="PF02627">
    <property type="entry name" value="CMD"/>
    <property type="match status" value="1"/>
</dbReference>
<comment type="caution">
    <text evidence="3">The sequence shown here is derived from an EMBL/GenBank/DDBJ whole genome shotgun (WGS) entry which is preliminary data.</text>
</comment>
<evidence type="ECO:0000313" key="4">
    <source>
        <dbReference type="EMBL" id="RHN13199.1"/>
    </source>
</evidence>
<evidence type="ECO:0000313" key="6">
    <source>
        <dbReference type="Proteomes" id="UP000283700"/>
    </source>
</evidence>
<dbReference type="Proteomes" id="UP000283700">
    <property type="component" value="Unassembled WGS sequence"/>
</dbReference>
<organism evidence="3 5">
    <name type="scientific">Anaerobutyricum hallii</name>
    <dbReference type="NCBI Taxonomy" id="39488"/>
    <lineage>
        <taxon>Bacteria</taxon>
        <taxon>Bacillati</taxon>
        <taxon>Bacillota</taxon>
        <taxon>Clostridia</taxon>
        <taxon>Lachnospirales</taxon>
        <taxon>Lachnospiraceae</taxon>
        <taxon>Anaerobutyricum</taxon>
    </lineage>
</organism>
<keyword evidence="1" id="KW-1133">Transmembrane helix</keyword>
<dbReference type="InterPro" id="IPR003779">
    <property type="entry name" value="CMD-like"/>
</dbReference>
<evidence type="ECO:0000256" key="1">
    <source>
        <dbReference type="SAM" id="Phobius"/>
    </source>
</evidence>
<proteinExistence type="predicted"/>
<dbReference type="PANTHER" id="PTHR33930:SF2">
    <property type="entry name" value="BLR3452 PROTEIN"/>
    <property type="match status" value="1"/>
</dbReference>
<dbReference type="GO" id="GO:0051920">
    <property type="term" value="F:peroxiredoxin activity"/>
    <property type="evidence" value="ECO:0007669"/>
    <property type="project" value="InterPro"/>
</dbReference>
<protein>
    <submittedName>
        <fullName evidence="3">Carboxymuconolactone decarboxylase family protein</fullName>
    </submittedName>
</protein>
<dbReference type="InterPro" id="IPR029032">
    <property type="entry name" value="AhpD-like"/>
</dbReference>
<dbReference type="Proteomes" id="UP000262524">
    <property type="component" value="Unassembled WGS sequence"/>
</dbReference>